<keyword evidence="4" id="KW-1185">Reference proteome</keyword>
<dbReference type="InterPro" id="IPR001638">
    <property type="entry name" value="Solute-binding_3/MltF_N"/>
</dbReference>
<reference evidence="3" key="1">
    <citation type="submission" date="2020-09" db="EMBL/GenBank/DDBJ databases">
        <title>Desulfogranum mesoprofundum gen. nov., sp. nov., a novel mesophilic, sulfate-reducing chemolithoautotroph isolated from a deep-sea hydrothermal vent chimney in the Suiyo Seamount.</title>
        <authorList>
            <person name="Hashimoto Y."/>
            <person name="Nakagawa S."/>
        </authorList>
    </citation>
    <scope>NUCLEOTIDE SEQUENCE</scope>
    <source>
        <strain evidence="3">KT2</strain>
    </source>
</reference>
<organism evidence="3 4">
    <name type="scientific">Desulfomarina profundi</name>
    <dbReference type="NCBI Taxonomy" id="2772557"/>
    <lineage>
        <taxon>Bacteria</taxon>
        <taxon>Pseudomonadati</taxon>
        <taxon>Thermodesulfobacteriota</taxon>
        <taxon>Desulfobulbia</taxon>
        <taxon>Desulfobulbales</taxon>
        <taxon>Desulfobulbaceae</taxon>
        <taxon>Desulfomarina</taxon>
    </lineage>
</organism>
<evidence type="ECO:0000313" key="4">
    <source>
        <dbReference type="Proteomes" id="UP000826725"/>
    </source>
</evidence>
<dbReference type="PANTHER" id="PTHR35936">
    <property type="entry name" value="MEMBRANE-BOUND LYTIC MUREIN TRANSGLYCOSYLASE F"/>
    <property type="match status" value="1"/>
</dbReference>
<feature type="domain" description="Solute-binding protein family 3/N-terminal" evidence="2">
    <location>
        <begin position="31"/>
        <end position="234"/>
    </location>
</feature>
<proteinExistence type="predicted"/>
<gene>
    <name evidence="3" type="ORF">DGMP_01940</name>
</gene>
<dbReference type="EMBL" id="AP024086">
    <property type="protein sequence ID" value="BCL59501.1"/>
    <property type="molecule type" value="Genomic_DNA"/>
</dbReference>
<evidence type="ECO:0000256" key="1">
    <source>
        <dbReference type="ARBA" id="ARBA00022729"/>
    </source>
</evidence>
<accession>A0A8D5FQD7</accession>
<dbReference type="RefSeq" id="WP_228855726.1">
    <property type="nucleotide sequence ID" value="NZ_AP024086.1"/>
</dbReference>
<dbReference type="PANTHER" id="PTHR35936:SF35">
    <property type="entry name" value="L-CYSTINE-BINDING PROTEIN TCYJ"/>
    <property type="match status" value="1"/>
</dbReference>
<dbReference type="Proteomes" id="UP000826725">
    <property type="component" value="Chromosome"/>
</dbReference>
<dbReference type="Pfam" id="PF00497">
    <property type="entry name" value="SBP_bac_3"/>
    <property type="match status" value="1"/>
</dbReference>
<dbReference type="KEGG" id="dbk:DGMP_01940"/>
<evidence type="ECO:0000313" key="3">
    <source>
        <dbReference type="EMBL" id="BCL59501.1"/>
    </source>
</evidence>
<name>A0A8D5FQD7_9BACT</name>
<dbReference type="AlphaFoldDB" id="A0A8D5FQD7"/>
<keyword evidence="1" id="KW-0732">Signal</keyword>
<protein>
    <recommendedName>
        <fullName evidence="2">Solute-binding protein family 3/N-terminal domain-containing protein</fullName>
    </recommendedName>
</protein>
<sequence length="236" mass="26482">MATLSDFPPYCFGIEGSRAVAVETIAPGGDSKVLQGYSWDVVRESFHRQGYTIQLYIVPWMRGLHYLGTGKIDVVFPAGKTVEREAVYDYSRETVDTVEITIYMREPDMSGWYGLDGLSGMSVSYVRGWAYGKKWEANHQINKIEADSIQQSFEMLANGRVDAVVGYAMPYDYVLSHATISEKIGKVGSFDLVNEFLIAVKGKNGAVKILDAFDRGKRSLIHDLGLSRIQKRWQSK</sequence>
<evidence type="ECO:0000259" key="2">
    <source>
        <dbReference type="Pfam" id="PF00497"/>
    </source>
</evidence>